<dbReference type="STRING" id="400727.A0A2T7PS33"/>
<evidence type="ECO:0000256" key="7">
    <source>
        <dbReference type="ARBA" id="ARBA00023136"/>
    </source>
</evidence>
<gene>
    <name evidence="9" type="ORF">C0Q70_03162</name>
</gene>
<accession>A0A2T7PS33</accession>
<dbReference type="AlphaFoldDB" id="A0A2T7PS33"/>
<dbReference type="Proteomes" id="UP000245119">
    <property type="component" value="Linkage Group LG2"/>
</dbReference>
<evidence type="ECO:0000256" key="2">
    <source>
        <dbReference type="ARBA" id="ARBA00022448"/>
    </source>
</evidence>
<keyword evidence="7 8" id="KW-0472">Membrane</keyword>
<keyword evidence="10" id="KW-1185">Reference proteome</keyword>
<dbReference type="OrthoDB" id="10254418at2759"/>
<dbReference type="PANTHER" id="PTHR30574">
    <property type="entry name" value="INNER MEMBRANE PROTEIN YEDE"/>
    <property type="match status" value="1"/>
</dbReference>
<evidence type="ECO:0000313" key="9">
    <source>
        <dbReference type="EMBL" id="PVD36187.1"/>
    </source>
</evidence>
<organism evidence="9 10">
    <name type="scientific">Pomacea canaliculata</name>
    <name type="common">Golden apple snail</name>
    <dbReference type="NCBI Taxonomy" id="400727"/>
    <lineage>
        <taxon>Eukaryota</taxon>
        <taxon>Metazoa</taxon>
        <taxon>Spiralia</taxon>
        <taxon>Lophotrochozoa</taxon>
        <taxon>Mollusca</taxon>
        <taxon>Gastropoda</taxon>
        <taxon>Caenogastropoda</taxon>
        <taxon>Architaenioglossa</taxon>
        <taxon>Ampullarioidea</taxon>
        <taxon>Ampullariidae</taxon>
        <taxon>Pomacea</taxon>
    </lineage>
</organism>
<comment type="subcellular location">
    <subcellularLocation>
        <location evidence="1">Cell inner membrane</location>
        <topology evidence="1">Multi-pass membrane protein</topology>
    </subcellularLocation>
</comment>
<feature type="transmembrane region" description="Helical" evidence="8">
    <location>
        <begin position="296"/>
        <end position="320"/>
    </location>
</feature>
<protein>
    <submittedName>
        <fullName evidence="9">Uncharacterized protein</fullName>
    </submittedName>
</protein>
<feature type="transmembrane region" description="Helical" evidence="8">
    <location>
        <begin position="238"/>
        <end position="258"/>
    </location>
</feature>
<keyword evidence="6 8" id="KW-1133">Transmembrane helix</keyword>
<dbReference type="PANTHER" id="PTHR30574:SF1">
    <property type="entry name" value="SULPHUR TRANSPORT DOMAIN-CONTAINING PROTEIN"/>
    <property type="match status" value="1"/>
</dbReference>
<comment type="caution">
    <text evidence="9">The sequence shown here is derived from an EMBL/GenBank/DDBJ whole genome shotgun (WGS) entry which is preliminary data.</text>
</comment>
<evidence type="ECO:0000256" key="5">
    <source>
        <dbReference type="ARBA" id="ARBA00022692"/>
    </source>
</evidence>
<evidence type="ECO:0000256" key="4">
    <source>
        <dbReference type="ARBA" id="ARBA00022519"/>
    </source>
</evidence>
<feature type="transmembrane region" description="Helical" evidence="8">
    <location>
        <begin position="173"/>
        <end position="195"/>
    </location>
</feature>
<keyword evidence="2" id="KW-0813">Transport</keyword>
<keyword evidence="4" id="KW-0997">Cell inner membrane</keyword>
<keyword evidence="3" id="KW-1003">Cell membrane</keyword>
<feature type="transmembrane region" description="Helical" evidence="8">
    <location>
        <begin position="88"/>
        <end position="111"/>
    </location>
</feature>
<evidence type="ECO:0000256" key="6">
    <source>
        <dbReference type="ARBA" id="ARBA00022989"/>
    </source>
</evidence>
<feature type="transmembrane region" description="Helical" evidence="8">
    <location>
        <begin position="52"/>
        <end position="76"/>
    </location>
</feature>
<evidence type="ECO:0000256" key="3">
    <source>
        <dbReference type="ARBA" id="ARBA00022475"/>
    </source>
</evidence>
<reference evidence="9 10" key="1">
    <citation type="submission" date="2018-04" db="EMBL/GenBank/DDBJ databases">
        <title>The genome of golden apple snail Pomacea canaliculata provides insight into stress tolerance and invasive adaptation.</title>
        <authorList>
            <person name="Liu C."/>
            <person name="Liu B."/>
            <person name="Ren Y."/>
            <person name="Zhang Y."/>
            <person name="Wang H."/>
            <person name="Li S."/>
            <person name="Jiang F."/>
            <person name="Yin L."/>
            <person name="Zhang G."/>
            <person name="Qian W."/>
            <person name="Fan W."/>
        </authorList>
    </citation>
    <scope>NUCLEOTIDE SEQUENCE [LARGE SCALE GENOMIC DNA]</scope>
    <source>
        <strain evidence="9">SZHN2017</strain>
        <tissue evidence="9">Muscle</tissue>
    </source>
</reference>
<dbReference type="EMBL" id="PZQS01000002">
    <property type="protein sequence ID" value="PVD36187.1"/>
    <property type="molecule type" value="Genomic_DNA"/>
</dbReference>
<dbReference type="Pfam" id="PF04143">
    <property type="entry name" value="Sulf_transp"/>
    <property type="match status" value="1"/>
</dbReference>
<name>A0A2T7PS33_POMCA</name>
<evidence type="ECO:0000256" key="1">
    <source>
        <dbReference type="ARBA" id="ARBA00004429"/>
    </source>
</evidence>
<evidence type="ECO:0000256" key="8">
    <source>
        <dbReference type="SAM" id="Phobius"/>
    </source>
</evidence>
<evidence type="ECO:0000313" key="10">
    <source>
        <dbReference type="Proteomes" id="UP000245119"/>
    </source>
</evidence>
<keyword evidence="5 8" id="KW-0812">Transmembrane</keyword>
<proteinExistence type="predicted"/>
<feature type="transmembrane region" description="Helical" evidence="8">
    <location>
        <begin position="264"/>
        <end position="284"/>
    </location>
</feature>
<dbReference type="InterPro" id="IPR007272">
    <property type="entry name" value="Sulf_transp_TsuA/YedE"/>
</dbReference>
<sequence length="424" mass="45034">MVFERWIMLKMFLTAVATGHLVLGVMSLIPICKSRLELAEEEYLCCLKKKGIITSCLGPFLLGVGMTLAGACPGMVLAQVGAWVPNSIFTLLGCLLGALLYGLVASTVERLTQPKTPFIHHQVHKKLNKPFALLALPACCLLAVTVLLMELFLPYQDNLEHPEKLSYNIAETIAWPPSVGGMIVGALQLPMVLVLKDTLGSSSSYVTVMSQWVVTSNLQRKFQYLAVRRTGVGNWWQVFYVSGGIVGGLSSSLASHSLASSQGVGVFEALCGGVVMLLGARLAAGCTSGHGISGVGLLMWLSLLAVPCMFGGAIVTAFIMRASNGSLDRFVNETLGISCHPVILPSCHLARDLAAGRDKLLFYSQPYLKSNFTRSELASVGPSTAATGSYIENSCTPTLATPGGKGGGNSFGCWKVGEVVETAR</sequence>
<feature type="transmembrane region" description="Helical" evidence="8">
    <location>
        <begin position="131"/>
        <end position="153"/>
    </location>
</feature>
<dbReference type="GO" id="GO:0005886">
    <property type="term" value="C:plasma membrane"/>
    <property type="evidence" value="ECO:0007669"/>
    <property type="project" value="UniProtKB-SubCell"/>
</dbReference>